<evidence type="ECO:0000256" key="4">
    <source>
        <dbReference type="ARBA" id="ARBA00022771"/>
    </source>
</evidence>
<keyword evidence="5" id="KW-0862">Zinc</keyword>
<dbReference type="InterPro" id="IPR043359">
    <property type="entry name" value="GLI-like"/>
</dbReference>
<keyword evidence="6" id="KW-0539">Nucleus</keyword>
<accession>G4TG50</accession>
<dbReference type="SUPFAM" id="SSF57667">
    <property type="entry name" value="beta-beta-alpha zinc fingers"/>
    <property type="match status" value="2"/>
</dbReference>
<feature type="domain" description="C2H2-type" evidence="10">
    <location>
        <begin position="145"/>
        <end position="175"/>
    </location>
</feature>
<feature type="compositionally biased region" description="Basic residues" evidence="9">
    <location>
        <begin position="241"/>
        <end position="251"/>
    </location>
</feature>
<feature type="coiled-coil region" evidence="8">
    <location>
        <begin position="319"/>
        <end position="349"/>
    </location>
</feature>
<dbReference type="HOGENOM" id="CLU_046889_0_0_1"/>
<keyword evidence="4 7" id="KW-0863">Zinc-finger</keyword>
<gene>
    <name evidence="11" type="ORF">PIIN_04232</name>
</gene>
<dbReference type="InterPro" id="IPR013087">
    <property type="entry name" value="Znf_C2H2_type"/>
</dbReference>
<sequence length="361" mass="38621">MPAATALSQAPSLLSTTTSVAAPPPDSDSDSDAELASHIHPDLLLHHQNQLSLQHQAANDEGTGAAADGAGGPAASSESACRWSGCGQLFGRLEDLVGHIHKEHVGTSKSTYKCMWEGCQLYAVTRTSRFALIGHIRSHTGERPFTCKLPECDKSFTRSDALTKHMRVVHGIEPPVPNKGHGPAASVASKKRKRGAKAEDESDQDDELPPGALDSGLDDEGGDDMGGIGTEDDTWGPSGAKGKKRPSRKSKGGVGGAAVAIKTEEAATRAHVEMSDDDESDYEISPKDVDPNTGFVIGTDCTPSKVRYLIVKAKYRYALGEHERLLERLQFEIDEVKRLQESKDEALTELIGKPDVGKPRI</sequence>
<feature type="compositionally biased region" description="Polar residues" evidence="9">
    <location>
        <begin position="1"/>
        <end position="20"/>
    </location>
</feature>
<evidence type="ECO:0000259" key="10">
    <source>
        <dbReference type="PROSITE" id="PS50157"/>
    </source>
</evidence>
<dbReference type="EMBL" id="CAFZ01000078">
    <property type="protein sequence ID" value="CCA70293.1"/>
    <property type="molecule type" value="Genomic_DNA"/>
</dbReference>
<dbReference type="eggNOG" id="KOG1721">
    <property type="taxonomic scope" value="Eukaryota"/>
</dbReference>
<evidence type="ECO:0000256" key="5">
    <source>
        <dbReference type="ARBA" id="ARBA00022833"/>
    </source>
</evidence>
<proteinExistence type="predicted"/>
<organism evidence="11 12">
    <name type="scientific">Serendipita indica (strain DSM 11827)</name>
    <name type="common">Root endophyte fungus</name>
    <name type="synonym">Piriformospora indica</name>
    <dbReference type="NCBI Taxonomy" id="1109443"/>
    <lineage>
        <taxon>Eukaryota</taxon>
        <taxon>Fungi</taxon>
        <taxon>Dikarya</taxon>
        <taxon>Basidiomycota</taxon>
        <taxon>Agaricomycotina</taxon>
        <taxon>Agaricomycetes</taxon>
        <taxon>Sebacinales</taxon>
        <taxon>Serendipitaceae</taxon>
        <taxon>Serendipita</taxon>
    </lineage>
</organism>
<evidence type="ECO:0000313" key="11">
    <source>
        <dbReference type="EMBL" id="CCA70293.1"/>
    </source>
</evidence>
<evidence type="ECO:0000256" key="2">
    <source>
        <dbReference type="ARBA" id="ARBA00022723"/>
    </source>
</evidence>
<dbReference type="OMA" id="CQWEECG"/>
<dbReference type="Proteomes" id="UP000007148">
    <property type="component" value="Unassembled WGS sequence"/>
</dbReference>
<name>G4TG50_SERID</name>
<dbReference type="InterPro" id="IPR036236">
    <property type="entry name" value="Znf_C2H2_sf"/>
</dbReference>
<protein>
    <recommendedName>
        <fullName evidence="10">C2H2-type domain-containing protein</fullName>
    </recommendedName>
</protein>
<reference evidence="11 12" key="1">
    <citation type="journal article" date="2011" name="PLoS Pathog.">
        <title>Endophytic Life Strategies Decoded by Genome and Transcriptome Analyses of the Mutualistic Root Symbiont Piriformospora indica.</title>
        <authorList>
            <person name="Zuccaro A."/>
            <person name="Lahrmann U."/>
            <person name="Guldener U."/>
            <person name="Langen G."/>
            <person name="Pfiffi S."/>
            <person name="Biedenkopf D."/>
            <person name="Wong P."/>
            <person name="Samans B."/>
            <person name="Grimm C."/>
            <person name="Basiewicz M."/>
            <person name="Murat C."/>
            <person name="Martin F."/>
            <person name="Kogel K.H."/>
        </authorList>
    </citation>
    <scope>NUCLEOTIDE SEQUENCE [LARGE SCALE GENOMIC DNA]</scope>
    <source>
        <strain evidence="11 12">DSM 11827</strain>
    </source>
</reference>
<dbReference type="GO" id="GO:0008270">
    <property type="term" value="F:zinc ion binding"/>
    <property type="evidence" value="ECO:0007669"/>
    <property type="project" value="UniProtKB-KW"/>
</dbReference>
<dbReference type="Gene3D" id="3.30.160.60">
    <property type="entry name" value="Classic Zinc Finger"/>
    <property type="match status" value="3"/>
</dbReference>
<dbReference type="OrthoDB" id="3437960at2759"/>
<dbReference type="PROSITE" id="PS50157">
    <property type="entry name" value="ZINC_FINGER_C2H2_2"/>
    <property type="match status" value="1"/>
</dbReference>
<dbReference type="AlphaFoldDB" id="G4TG50"/>
<evidence type="ECO:0000256" key="3">
    <source>
        <dbReference type="ARBA" id="ARBA00022737"/>
    </source>
</evidence>
<dbReference type="PANTHER" id="PTHR45718:SF4">
    <property type="entry name" value="TRANSCRIPTIONAL ACTIVATOR CUBITUS INTERRUPTUS"/>
    <property type="match status" value="1"/>
</dbReference>
<keyword evidence="12" id="KW-1185">Reference proteome</keyword>
<dbReference type="GO" id="GO:0005634">
    <property type="term" value="C:nucleus"/>
    <property type="evidence" value="ECO:0007669"/>
    <property type="project" value="UniProtKB-SubCell"/>
</dbReference>
<dbReference type="STRING" id="1109443.G4TG50"/>
<evidence type="ECO:0000313" key="12">
    <source>
        <dbReference type="Proteomes" id="UP000007148"/>
    </source>
</evidence>
<dbReference type="PANTHER" id="PTHR45718">
    <property type="entry name" value="TRANSCRIPTIONAL ACTIVATOR CUBITUS INTERRUPTUS"/>
    <property type="match status" value="1"/>
</dbReference>
<evidence type="ECO:0000256" key="7">
    <source>
        <dbReference type="PROSITE-ProRule" id="PRU00042"/>
    </source>
</evidence>
<evidence type="ECO:0000256" key="8">
    <source>
        <dbReference type="SAM" id="Coils"/>
    </source>
</evidence>
<comment type="caution">
    <text evidence="11">The sequence shown here is derived from an EMBL/GenBank/DDBJ whole genome shotgun (WGS) entry which is preliminary data.</text>
</comment>
<dbReference type="FunFam" id="3.30.160.60:FF:000201">
    <property type="entry name" value="C2H2 finger domain protein (Gli3)"/>
    <property type="match status" value="1"/>
</dbReference>
<dbReference type="PROSITE" id="PS00028">
    <property type="entry name" value="ZINC_FINGER_C2H2_1"/>
    <property type="match status" value="2"/>
</dbReference>
<dbReference type="Pfam" id="PF21816">
    <property type="entry name" value="Zap1_zf1"/>
    <property type="match status" value="1"/>
</dbReference>
<dbReference type="InterPro" id="IPR048420">
    <property type="entry name" value="Zap1-like_Znf1"/>
</dbReference>
<dbReference type="InParanoid" id="G4TG50"/>
<dbReference type="SMART" id="SM00355">
    <property type="entry name" value="ZnF_C2H2"/>
    <property type="match status" value="3"/>
</dbReference>
<feature type="region of interest" description="Disordered" evidence="9">
    <location>
        <begin position="171"/>
        <end position="258"/>
    </location>
</feature>
<dbReference type="Pfam" id="PF00096">
    <property type="entry name" value="zf-C2H2"/>
    <property type="match status" value="1"/>
</dbReference>
<keyword evidence="8" id="KW-0175">Coiled coil</keyword>
<evidence type="ECO:0000256" key="9">
    <source>
        <dbReference type="SAM" id="MobiDB-lite"/>
    </source>
</evidence>
<comment type="subcellular location">
    <subcellularLocation>
        <location evidence="1">Nucleus</location>
    </subcellularLocation>
</comment>
<feature type="region of interest" description="Disordered" evidence="9">
    <location>
        <begin position="1"/>
        <end position="34"/>
    </location>
</feature>
<keyword evidence="3" id="KW-0677">Repeat</keyword>
<evidence type="ECO:0000256" key="6">
    <source>
        <dbReference type="ARBA" id="ARBA00023242"/>
    </source>
</evidence>
<keyword evidence="2" id="KW-0479">Metal-binding</keyword>
<dbReference type="GO" id="GO:0000981">
    <property type="term" value="F:DNA-binding transcription factor activity, RNA polymerase II-specific"/>
    <property type="evidence" value="ECO:0007669"/>
    <property type="project" value="TreeGrafter"/>
</dbReference>
<dbReference type="GO" id="GO:0000978">
    <property type="term" value="F:RNA polymerase II cis-regulatory region sequence-specific DNA binding"/>
    <property type="evidence" value="ECO:0007669"/>
    <property type="project" value="TreeGrafter"/>
</dbReference>
<evidence type="ECO:0000256" key="1">
    <source>
        <dbReference type="ARBA" id="ARBA00004123"/>
    </source>
</evidence>